<dbReference type="PANTHER" id="PTHR33908:SF11">
    <property type="entry name" value="MEMBRANE PROTEIN"/>
    <property type="match status" value="1"/>
</dbReference>
<feature type="non-terminal residue" evidence="10">
    <location>
        <position position="150"/>
    </location>
</feature>
<evidence type="ECO:0000256" key="8">
    <source>
        <dbReference type="SAM" id="Phobius"/>
    </source>
</evidence>
<reference evidence="10" key="1">
    <citation type="journal article" date="2014" name="Front. Microbiol.">
        <title>High frequency of phylogenetically diverse reductive dehalogenase-homologous genes in deep subseafloor sedimentary metagenomes.</title>
        <authorList>
            <person name="Kawai M."/>
            <person name="Futagami T."/>
            <person name="Toyoda A."/>
            <person name="Takaki Y."/>
            <person name="Nishi S."/>
            <person name="Hori S."/>
            <person name="Arai W."/>
            <person name="Tsubouchi T."/>
            <person name="Morono Y."/>
            <person name="Uchiyama I."/>
            <person name="Ito T."/>
            <person name="Fujiyama A."/>
            <person name="Inagaki F."/>
            <person name="Takami H."/>
        </authorList>
    </citation>
    <scope>NUCLEOTIDE SEQUENCE</scope>
    <source>
        <strain evidence="10">Expedition CK06-06</strain>
    </source>
</reference>
<dbReference type="GO" id="GO:0016763">
    <property type="term" value="F:pentosyltransferase activity"/>
    <property type="evidence" value="ECO:0007669"/>
    <property type="project" value="TreeGrafter"/>
</dbReference>
<dbReference type="Pfam" id="PF13231">
    <property type="entry name" value="PMT_2"/>
    <property type="match status" value="1"/>
</dbReference>
<accession>X0TL97</accession>
<evidence type="ECO:0000256" key="6">
    <source>
        <dbReference type="ARBA" id="ARBA00022989"/>
    </source>
</evidence>
<dbReference type="EMBL" id="BARS01019720">
    <property type="protein sequence ID" value="GAF93994.1"/>
    <property type="molecule type" value="Genomic_DNA"/>
</dbReference>
<feature type="transmembrane region" description="Helical" evidence="8">
    <location>
        <begin position="129"/>
        <end position="149"/>
    </location>
</feature>
<keyword evidence="5 8" id="KW-0812">Transmembrane</keyword>
<keyword evidence="7 8" id="KW-0472">Membrane</keyword>
<evidence type="ECO:0000256" key="1">
    <source>
        <dbReference type="ARBA" id="ARBA00004651"/>
    </source>
</evidence>
<dbReference type="PANTHER" id="PTHR33908">
    <property type="entry name" value="MANNOSYLTRANSFERASE YKCB-RELATED"/>
    <property type="match status" value="1"/>
</dbReference>
<evidence type="ECO:0000256" key="4">
    <source>
        <dbReference type="ARBA" id="ARBA00022679"/>
    </source>
</evidence>
<proteinExistence type="predicted"/>
<dbReference type="InterPro" id="IPR038731">
    <property type="entry name" value="RgtA/B/C-like"/>
</dbReference>
<protein>
    <recommendedName>
        <fullName evidence="9">Glycosyltransferase RgtA/B/C/D-like domain-containing protein</fullName>
    </recommendedName>
</protein>
<dbReference type="AlphaFoldDB" id="X0TL97"/>
<gene>
    <name evidence="10" type="ORF">S01H1_31905</name>
</gene>
<evidence type="ECO:0000256" key="2">
    <source>
        <dbReference type="ARBA" id="ARBA00022475"/>
    </source>
</evidence>
<dbReference type="InterPro" id="IPR050297">
    <property type="entry name" value="LipidA_mod_glycosyltrf_83"/>
</dbReference>
<evidence type="ECO:0000313" key="10">
    <source>
        <dbReference type="EMBL" id="GAF93994.1"/>
    </source>
</evidence>
<comment type="caution">
    <text evidence="10">The sequence shown here is derived from an EMBL/GenBank/DDBJ whole genome shotgun (WGS) entry which is preliminary data.</text>
</comment>
<keyword evidence="3" id="KW-0328">Glycosyltransferase</keyword>
<feature type="domain" description="Glycosyltransferase RgtA/B/C/D-like" evidence="9">
    <location>
        <begin position="34"/>
        <end position="150"/>
    </location>
</feature>
<name>X0TL97_9ZZZZ</name>
<dbReference type="GO" id="GO:0005886">
    <property type="term" value="C:plasma membrane"/>
    <property type="evidence" value="ECO:0007669"/>
    <property type="project" value="UniProtKB-SubCell"/>
</dbReference>
<feature type="transmembrane region" description="Helical" evidence="8">
    <location>
        <begin position="58"/>
        <end position="75"/>
    </location>
</feature>
<evidence type="ECO:0000256" key="5">
    <source>
        <dbReference type="ARBA" id="ARBA00022692"/>
    </source>
</evidence>
<feature type="transmembrane region" description="Helical" evidence="8">
    <location>
        <begin position="104"/>
        <end position="123"/>
    </location>
</feature>
<evidence type="ECO:0000256" key="3">
    <source>
        <dbReference type="ARBA" id="ARBA00022676"/>
    </source>
</evidence>
<comment type="subcellular location">
    <subcellularLocation>
        <location evidence="1">Cell membrane</location>
        <topology evidence="1">Multi-pass membrane protein</topology>
    </subcellularLocation>
</comment>
<feature type="transmembrane region" description="Helical" evidence="8">
    <location>
        <begin position="32"/>
        <end position="51"/>
    </location>
</feature>
<evidence type="ECO:0000259" key="9">
    <source>
        <dbReference type="Pfam" id="PF13231"/>
    </source>
</evidence>
<sequence length="150" mass="16227">MNFNTPTGFMVDEVYYAPAANSLLNFEVDPNYVHPPLGKLIIAIGIAVFGYNSFGWRIAAVIAGSIMVPSLYLFGKKVFDNSTAIMTSILLIFDPMVHVMSRIAMLDVFLALFVVLAFLALAYNKYSFSAIALGLACSVKLSGAFAVIAI</sequence>
<dbReference type="GO" id="GO:0008610">
    <property type="term" value="P:lipid biosynthetic process"/>
    <property type="evidence" value="ECO:0007669"/>
    <property type="project" value="UniProtKB-ARBA"/>
</dbReference>
<organism evidence="10">
    <name type="scientific">marine sediment metagenome</name>
    <dbReference type="NCBI Taxonomy" id="412755"/>
    <lineage>
        <taxon>unclassified sequences</taxon>
        <taxon>metagenomes</taxon>
        <taxon>ecological metagenomes</taxon>
    </lineage>
</organism>
<keyword evidence="2" id="KW-1003">Cell membrane</keyword>
<evidence type="ECO:0000256" key="7">
    <source>
        <dbReference type="ARBA" id="ARBA00023136"/>
    </source>
</evidence>
<keyword evidence="6 8" id="KW-1133">Transmembrane helix</keyword>
<keyword evidence="4" id="KW-0808">Transferase</keyword>